<dbReference type="KEGG" id="gai:IMCC3135_03635"/>
<dbReference type="Proteomes" id="UP000250079">
    <property type="component" value="Chromosome"/>
</dbReference>
<proteinExistence type="predicted"/>
<sequence length="126" mass="13519">MSALCVATAAALFSWSTSSFTLSWTHSVEKTEWQESWVIEDNALVLESARVKGSGAGMDPGEGAKLIDGWWQWQPTLPPLPALHLSASGATASPWTLCVADECMSLGEQAEAAVKLWSCPEKAESH</sequence>
<evidence type="ECO:0000313" key="3">
    <source>
        <dbReference type="Proteomes" id="UP000250079"/>
    </source>
</evidence>
<keyword evidence="3" id="KW-1185">Reference proteome</keyword>
<dbReference type="InterPro" id="IPR015001">
    <property type="entry name" value="DUF1850"/>
</dbReference>
<evidence type="ECO:0000313" key="2">
    <source>
        <dbReference type="EMBL" id="ASJ70840.1"/>
    </source>
</evidence>
<feature type="signal peptide" evidence="1">
    <location>
        <begin position="1"/>
        <end position="21"/>
    </location>
</feature>
<gene>
    <name evidence="2" type="ORF">IMCC3135_03635</name>
</gene>
<evidence type="ECO:0000256" key="1">
    <source>
        <dbReference type="SAM" id="SignalP"/>
    </source>
</evidence>
<evidence type="ECO:0008006" key="4">
    <source>
        <dbReference type="Google" id="ProtNLM"/>
    </source>
</evidence>
<feature type="chain" id="PRO_5016391273" description="DUF1850 domain-containing protein" evidence="1">
    <location>
        <begin position="22"/>
        <end position="126"/>
    </location>
</feature>
<dbReference type="RefSeq" id="WP_088916337.1">
    <property type="nucleotide sequence ID" value="NZ_CP018632.1"/>
</dbReference>
<protein>
    <recommendedName>
        <fullName evidence="4">DUF1850 domain-containing protein</fullName>
    </recommendedName>
</protein>
<dbReference type="AlphaFoldDB" id="A0A2Z2NPZ0"/>
<name>A0A2Z2NPZ0_9GAMM</name>
<organism evidence="2 3">
    <name type="scientific">Granulosicoccus antarcticus IMCC3135</name>
    <dbReference type="NCBI Taxonomy" id="1192854"/>
    <lineage>
        <taxon>Bacteria</taxon>
        <taxon>Pseudomonadati</taxon>
        <taxon>Pseudomonadota</taxon>
        <taxon>Gammaproteobacteria</taxon>
        <taxon>Chromatiales</taxon>
        <taxon>Granulosicoccaceae</taxon>
        <taxon>Granulosicoccus</taxon>
    </lineage>
</organism>
<accession>A0A2Z2NPZ0</accession>
<dbReference type="Pfam" id="PF08905">
    <property type="entry name" value="DUF1850"/>
    <property type="match status" value="1"/>
</dbReference>
<keyword evidence="1" id="KW-0732">Signal</keyword>
<dbReference type="EMBL" id="CP018632">
    <property type="protein sequence ID" value="ASJ70840.1"/>
    <property type="molecule type" value="Genomic_DNA"/>
</dbReference>
<dbReference type="OrthoDB" id="5298197at2"/>
<reference evidence="2 3" key="1">
    <citation type="submission" date="2016-12" db="EMBL/GenBank/DDBJ databases">
        <authorList>
            <person name="Song W.-J."/>
            <person name="Kurnit D.M."/>
        </authorList>
    </citation>
    <scope>NUCLEOTIDE SEQUENCE [LARGE SCALE GENOMIC DNA]</scope>
    <source>
        <strain evidence="2 3">IMCC3135</strain>
    </source>
</reference>